<dbReference type="InterPro" id="IPR052491">
    <property type="entry name" value="TNFRSF10"/>
</dbReference>
<dbReference type="GO" id="GO:0036462">
    <property type="term" value="P:TRAIL-activated apoptotic signaling pathway"/>
    <property type="evidence" value="ECO:0007669"/>
    <property type="project" value="Ensembl"/>
</dbReference>
<feature type="domain" description="TNFR-Cys" evidence="14">
    <location>
        <begin position="189"/>
        <end position="229"/>
    </location>
</feature>
<dbReference type="GO" id="GO:0045569">
    <property type="term" value="F:TRAIL binding"/>
    <property type="evidence" value="ECO:0007669"/>
    <property type="project" value="InterPro"/>
</dbReference>
<dbReference type="SUPFAM" id="SSF57586">
    <property type="entry name" value="TNF receptor-like"/>
    <property type="match status" value="3"/>
</dbReference>
<name>A0A7N9CAF0_MACFA</name>
<feature type="disulfide bond" evidence="11">
    <location>
        <begin position="170"/>
        <end position="188"/>
    </location>
</feature>
<keyword evidence="7 12" id="KW-0472">Membrane</keyword>
<keyword evidence="2 12" id="KW-0812">Transmembrane</keyword>
<dbReference type="GO" id="GO:0071260">
    <property type="term" value="P:cellular response to mechanical stimulus"/>
    <property type="evidence" value="ECO:0007669"/>
    <property type="project" value="Ensembl"/>
</dbReference>
<evidence type="ECO:0000256" key="10">
    <source>
        <dbReference type="ARBA" id="ARBA00023180"/>
    </source>
</evidence>
<dbReference type="PRINTS" id="PR01956">
    <property type="entry name" value="TNFACTORR10"/>
</dbReference>
<evidence type="ECO:0000256" key="2">
    <source>
        <dbReference type="ARBA" id="ARBA00022692"/>
    </source>
</evidence>
<keyword evidence="10" id="KW-0325">Glycoprotein</keyword>
<sequence>MAPPPAGVKLGAFLAVTPNPGSAASGTEAATATPSKVWGSSAGRIELRGGGRGALPTSMGQQGPSAQARAGRVVGPRSAQGASPGLRVHKTLKFVVVGVLLQVVPGSAATIKVHDQSVGTQQWEHSPLGELCPPGSHRSEHSGACNQCTEGVGYTSASNNLFSCLPCTACKSDEEERSACTRTRNTACQCKPGTFRNDDSAEMCRKCSTGCPRGKVKVKDCTPWSDIECVHNESGTKHTGEAPAAEETVTSSPGTPVFPCLFSGNGHNVWAILIVTVVILVVLLLLVAVLMFCRRIGSGCGGNPKCMHRVFLWCLGLLRGPGAEDNAHNMILNHGDSLSTFISEQQMESQEPADLTGVTVQSPGEAQCLLGPAEPEGSQRRRLLVPANGADPTETMMLFFDNFADIVPFNSWDQLMRQLGLTNNEIHMVRADTAGPGDALYAMLMKWVNKTGQDASIHTLLDALERIGERHAKERIQDLLVDSGKFIYVEDGTGSAVSLE</sequence>
<dbReference type="CDD" id="cd08315">
    <property type="entry name" value="Death_TRAILR_DR4_DR5"/>
    <property type="match status" value="1"/>
</dbReference>
<dbReference type="PANTHER" id="PTHR46330">
    <property type="entry name" value="TUMOR NECROSIS FACTOR RECEPTOR SUPERFAMILY MEMBER 10B"/>
    <property type="match status" value="1"/>
</dbReference>
<protein>
    <submittedName>
        <fullName evidence="15">TNF receptor superfamily member 10a</fullName>
    </submittedName>
</protein>
<dbReference type="SMART" id="SM00208">
    <property type="entry name" value="TNFR"/>
    <property type="match status" value="2"/>
</dbReference>
<evidence type="ECO:0000256" key="7">
    <source>
        <dbReference type="ARBA" id="ARBA00023136"/>
    </source>
</evidence>
<dbReference type="GO" id="GO:0005794">
    <property type="term" value="C:Golgi apparatus"/>
    <property type="evidence" value="ECO:0007669"/>
    <property type="project" value="Ensembl"/>
</dbReference>
<keyword evidence="4" id="KW-0732">Signal</keyword>
<dbReference type="InterPro" id="IPR020465">
    <property type="entry name" value="TNFR_10"/>
</dbReference>
<gene>
    <name evidence="15" type="primary">TNFRSF10A</name>
</gene>
<dbReference type="GO" id="GO:0005035">
    <property type="term" value="F:death receptor activity"/>
    <property type="evidence" value="ECO:0007669"/>
    <property type="project" value="UniProtKB-ARBA"/>
</dbReference>
<reference evidence="15 16" key="1">
    <citation type="submission" date="2013-03" db="EMBL/GenBank/DDBJ databases">
        <authorList>
            <person name="Warren W."/>
            <person name="Wilson R.K."/>
        </authorList>
    </citation>
    <scope>NUCLEOTIDE SEQUENCE</scope>
</reference>
<dbReference type="GO" id="GO:0002020">
    <property type="term" value="F:protease binding"/>
    <property type="evidence" value="ECO:0007669"/>
    <property type="project" value="Ensembl"/>
</dbReference>
<dbReference type="PROSITE" id="PS50050">
    <property type="entry name" value="TNFR_NGFR_2"/>
    <property type="match status" value="2"/>
</dbReference>
<dbReference type="Gene3D" id="1.10.533.10">
    <property type="entry name" value="Death Domain, Fas"/>
    <property type="match status" value="1"/>
</dbReference>
<dbReference type="SUPFAM" id="SSF47986">
    <property type="entry name" value="DEATH domain"/>
    <property type="match status" value="1"/>
</dbReference>
<keyword evidence="6 12" id="KW-1133">Transmembrane helix</keyword>
<keyword evidence="9" id="KW-0675">Receptor</keyword>
<dbReference type="InterPro" id="IPR000488">
    <property type="entry name" value="Death_dom"/>
</dbReference>
<dbReference type="Pfam" id="PF00531">
    <property type="entry name" value="Death"/>
    <property type="match status" value="1"/>
</dbReference>
<comment type="subcellular location">
    <subcellularLocation>
        <location evidence="1">Membrane</location>
        <topology evidence="1">Single-pass type I membrane protein</topology>
    </subcellularLocation>
</comment>
<dbReference type="InterPro" id="IPR011029">
    <property type="entry name" value="DEATH-like_dom_sf"/>
</dbReference>
<evidence type="ECO:0000313" key="16">
    <source>
        <dbReference type="Proteomes" id="UP000233100"/>
    </source>
</evidence>
<reference evidence="15" key="2">
    <citation type="submission" date="2025-08" db="UniProtKB">
        <authorList>
            <consortium name="Ensembl"/>
        </authorList>
    </citation>
    <scope>IDENTIFICATION</scope>
</reference>
<dbReference type="GO" id="GO:0043065">
    <property type="term" value="P:positive regulation of apoptotic process"/>
    <property type="evidence" value="ECO:0007669"/>
    <property type="project" value="TreeGrafter"/>
</dbReference>
<feature type="domain" description="TNFR-Cys" evidence="14">
    <location>
        <begin position="147"/>
        <end position="188"/>
    </location>
</feature>
<dbReference type="GO" id="GO:0044853">
    <property type="term" value="C:plasma membrane raft"/>
    <property type="evidence" value="ECO:0007669"/>
    <property type="project" value="Ensembl"/>
</dbReference>
<keyword evidence="16" id="KW-1185">Reference proteome</keyword>
<dbReference type="PIRSF" id="PIRSF037867">
    <property type="entry name" value="CD261_antigen"/>
    <property type="match status" value="1"/>
</dbReference>
<evidence type="ECO:0000313" key="15">
    <source>
        <dbReference type="Ensembl" id="ENSMFAP00000047109.1"/>
    </source>
</evidence>
<evidence type="ECO:0000256" key="5">
    <source>
        <dbReference type="ARBA" id="ARBA00022737"/>
    </source>
</evidence>
<feature type="repeat" description="TNFR-Cys" evidence="11">
    <location>
        <begin position="147"/>
        <end position="188"/>
    </location>
</feature>
<dbReference type="PANTHER" id="PTHR46330:SF12">
    <property type="entry name" value="TUMOR NECROSIS FACTOR RECEPTOR SUPERFAMILY MEMBER 10A"/>
    <property type="match status" value="1"/>
</dbReference>
<dbReference type="SMART" id="SM00005">
    <property type="entry name" value="DEATH"/>
    <property type="match status" value="1"/>
</dbReference>
<evidence type="ECO:0000256" key="1">
    <source>
        <dbReference type="ARBA" id="ARBA00004479"/>
    </source>
</evidence>
<dbReference type="GO" id="GO:0042802">
    <property type="term" value="F:identical protein binding"/>
    <property type="evidence" value="ECO:0007669"/>
    <property type="project" value="Ensembl"/>
</dbReference>
<dbReference type="FunFam" id="2.10.50.10:FF:000004">
    <property type="entry name" value="Tumor necrosis factor receptor superfamily member 6"/>
    <property type="match status" value="1"/>
</dbReference>
<dbReference type="Ensembl" id="ENSMFAT00000091128.1">
    <property type="protein sequence ID" value="ENSMFAP00000047109.1"/>
    <property type="gene ID" value="ENSMFAG00000029610.2"/>
</dbReference>
<evidence type="ECO:0000259" key="13">
    <source>
        <dbReference type="PROSITE" id="PS50017"/>
    </source>
</evidence>
<dbReference type="GeneTree" id="ENSGT00940000162957"/>
<keyword evidence="8 11" id="KW-1015">Disulfide bond</keyword>
<dbReference type="FunFam" id="1.10.533.10:FF:000043">
    <property type="entry name" value="Tumor necrosis factor receptor superfamily member 10A"/>
    <property type="match status" value="1"/>
</dbReference>
<evidence type="ECO:0000256" key="4">
    <source>
        <dbReference type="ARBA" id="ARBA00022729"/>
    </source>
</evidence>
<dbReference type="InterPro" id="IPR001368">
    <property type="entry name" value="TNFR/NGFR_Cys_rich_reg"/>
</dbReference>
<dbReference type="GO" id="GO:0005829">
    <property type="term" value="C:cytosol"/>
    <property type="evidence" value="ECO:0007669"/>
    <property type="project" value="Ensembl"/>
</dbReference>
<evidence type="ECO:0000256" key="3">
    <source>
        <dbReference type="ARBA" id="ARBA00022703"/>
    </source>
</evidence>
<evidence type="ECO:0000256" key="9">
    <source>
        <dbReference type="ARBA" id="ARBA00023170"/>
    </source>
</evidence>
<dbReference type="PROSITE" id="PS50017">
    <property type="entry name" value="DEATH_DOMAIN"/>
    <property type="match status" value="1"/>
</dbReference>
<dbReference type="Pfam" id="PF00020">
    <property type="entry name" value="TNFR_c6"/>
    <property type="match status" value="2"/>
</dbReference>
<dbReference type="PROSITE" id="PS00652">
    <property type="entry name" value="TNFR_NGFR_1"/>
    <property type="match status" value="1"/>
</dbReference>
<dbReference type="Proteomes" id="UP000233100">
    <property type="component" value="Chromosome 8"/>
</dbReference>
<proteinExistence type="predicted"/>
<feature type="disulfide bond" evidence="11">
    <location>
        <begin position="211"/>
        <end position="229"/>
    </location>
</feature>
<keyword evidence="3" id="KW-0053">Apoptosis</keyword>
<evidence type="ECO:0000256" key="8">
    <source>
        <dbReference type="ARBA" id="ARBA00023157"/>
    </source>
</evidence>
<dbReference type="GO" id="GO:0009986">
    <property type="term" value="C:cell surface"/>
    <property type="evidence" value="ECO:0007669"/>
    <property type="project" value="Ensembl"/>
</dbReference>
<dbReference type="Gene3D" id="2.10.50.10">
    <property type="entry name" value="Tumor Necrosis Factor Receptor, subunit A, domain 2"/>
    <property type="match status" value="3"/>
</dbReference>
<dbReference type="InterPro" id="IPR034024">
    <property type="entry name" value="TNFRSF10_N"/>
</dbReference>
<feature type="transmembrane region" description="Helical" evidence="12">
    <location>
        <begin position="269"/>
        <end position="293"/>
    </location>
</feature>
<feature type="domain" description="Death" evidence="13">
    <location>
        <begin position="411"/>
        <end position="480"/>
    </location>
</feature>
<evidence type="ECO:0000259" key="14">
    <source>
        <dbReference type="PROSITE" id="PS50050"/>
    </source>
</evidence>
<comment type="caution">
    <text evidence="11">Lacks conserved residue(s) required for the propagation of feature annotation.</text>
</comment>
<dbReference type="CDD" id="cd10580">
    <property type="entry name" value="TNFRSF10"/>
    <property type="match status" value="1"/>
</dbReference>
<dbReference type="InterPro" id="IPR034029">
    <property type="entry name" value="TNFRSF10A/B_death"/>
</dbReference>
<evidence type="ECO:0000256" key="11">
    <source>
        <dbReference type="PROSITE-ProRule" id="PRU00206"/>
    </source>
</evidence>
<dbReference type="Bgee" id="ENSMFAG00000029610">
    <property type="expression patterns" value="Expressed in bone marrow and 9 other cell types or tissues"/>
</dbReference>
<keyword evidence="5" id="KW-0677">Repeat</keyword>
<evidence type="ECO:0000256" key="6">
    <source>
        <dbReference type="ARBA" id="ARBA00022989"/>
    </source>
</evidence>
<dbReference type="FunFam" id="2.10.50.10:FF:000016">
    <property type="entry name" value="Tumor necrosis factor receptor superfamily member 10B"/>
    <property type="match status" value="1"/>
</dbReference>
<dbReference type="AlphaFoldDB" id="A0A7N9CAF0"/>
<feature type="disulfide bond" evidence="11">
    <location>
        <begin position="167"/>
        <end position="180"/>
    </location>
</feature>
<feature type="repeat" description="TNFR-Cys" evidence="11">
    <location>
        <begin position="189"/>
        <end position="229"/>
    </location>
</feature>
<organism evidence="15 16">
    <name type="scientific">Macaca fascicularis</name>
    <name type="common">Crab-eating macaque</name>
    <name type="synonym">Cynomolgus monkey</name>
    <dbReference type="NCBI Taxonomy" id="9541"/>
    <lineage>
        <taxon>Eukaryota</taxon>
        <taxon>Metazoa</taxon>
        <taxon>Chordata</taxon>
        <taxon>Craniata</taxon>
        <taxon>Vertebrata</taxon>
        <taxon>Euteleostomi</taxon>
        <taxon>Mammalia</taxon>
        <taxon>Eutheria</taxon>
        <taxon>Euarchontoglires</taxon>
        <taxon>Primates</taxon>
        <taxon>Haplorrhini</taxon>
        <taxon>Catarrhini</taxon>
        <taxon>Cercopithecidae</taxon>
        <taxon>Cercopithecinae</taxon>
        <taxon>Macaca</taxon>
    </lineage>
</organism>
<evidence type="ECO:0000256" key="12">
    <source>
        <dbReference type="SAM" id="Phobius"/>
    </source>
</evidence>
<accession>A0A7N9CAF0</accession>
<reference evidence="15" key="3">
    <citation type="submission" date="2025-09" db="UniProtKB">
        <authorList>
            <consortium name="Ensembl"/>
        </authorList>
    </citation>
    <scope>IDENTIFICATION</scope>
</reference>